<dbReference type="CDD" id="cd06580">
    <property type="entry name" value="TM_PBP1_transp_TpRbsC_like"/>
    <property type="match status" value="1"/>
</dbReference>
<reference evidence="8 9" key="1">
    <citation type="submission" date="2017-03" db="EMBL/GenBank/DDBJ databases">
        <title>Draft genome sequence of Streptomyces scabrisporus NF3, endophyte isolated from Amphipterygium adstringens.</title>
        <authorList>
            <person name="Vazquez M."/>
            <person name="Ceapa C.D."/>
            <person name="Rodriguez Luna D."/>
            <person name="Sanchez Esquivel S."/>
        </authorList>
    </citation>
    <scope>NUCLEOTIDE SEQUENCE [LARGE SCALE GENOMIC DNA]</scope>
    <source>
        <strain evidence="8 9">NF3</strain>
    </source>
</reference>
<feature type="transmembrane region" description="Helical" evidence="7">
    <location>
        <begin position="78"/>
        <end position="96"/>
    </location>
</feature>
<dbReference type="AlphaFoldDB" id="A0A1T3P4H2"/>
<accession>A0A1T3P4H2</accession>
<comment type="caution">
    <text evidence="8">The sequence shown here is derived from an EMBL/GenBank/DDBJ whole genome shotgun (WGS) entry which is preliminary data.</text>
</comment>
<dbReference type="PANTHER" id="PTHR47089">
    <property type="entry name" value="ABC TRANSPORTER, PERMEASE PROTEIN"/>
    <property type="match status" value="1"/>
</dbReference>
<dbReference type="Pfam" id="PF02653">
    <property type="entry name" value="BPD_transp_2"/>
    <property type="match status" value="1"/>
</dbReference>
<evidence type="ECO:0000256" key="7">
    <source>
        <dbReference type="SAM" id="Phobius"/>
    </source>
</evidence>
<dbReference type="Proteomes" id="UP000190037">
    <property type="component" value="Unassembled WGS sequence"/>
</dbReference>
<feature type="transmembrane region" description="Helical" evidence="7">
    <location>
        <begin position="295"/>
        <end position="328"/>
    </location>
</feature>
<keyword evidence="9" id="KW-1185">Reference proteome</keyword>
<feature type="transmembrane region" description="Helical" evidence="7">
    <location>
        <begin position="154"/>
        <end position="175"/>
    </location>
</feature>
<evidence type="ECO:0000313" key="9">
    <source>
        <dbReference type="Proteomes" id="UP000190037"/>
    </source>
</evidence>
<feature type="compositionally biased region" description="Pro residues" evidence="6">
    <location>
        <begin position="374"/>
        <end position="390"/>
    </location>
</feature>
<dbReference type="InterPro" id="IPR001851">
    <property type="entry name" value="ABC_transp_permease"/>
</dbReference>
<feature type="transmembrane region" description="Helical" evidence="7">
    <location>
        <begin position="28"/>
        <end position="49"/>
    </location>
</feature>
<proteinExistence type="predicted"/>
<protein>
    <submittedName>
        <fullName evidence="8">ABC transporter permease</fullName>
    </submittedName>
</protein>
<keyword evidence="3 7" id="KW-0812">Transmembrane</keyword>
<gene>
    <name evidence="8" type="ORF">B4N89_26445</name>
</gene>
<evidence type="ECO:0000256" key="3">
    <source>
        <dbReference type="ARBA" id="ARBA00022692"/>
    </source>
</evidence>
<feature type="transmembrane region" description="Helical" evidence="7">
    <location>
        <begin position="201"/>
        <end position="228"/>
    </location>
</feature>
<evidence type="ECO:0000256" key="4">
    <source>
        <dbReference type="ARBA" id="ARBA00022989"/>
    </source>
</evidence>
<feature type="transmembrane region" description="Helical" evidence="7">
    <location>
        <begin position="127"/>
        <end position="147"/>
    </location>
</feature>
<keyword evidence="2" id="KW-1003">Cell membrane</keyword>
<dbReference type="STRING" id="159449.B4N89_26445"/>
<feature type="transmembrane region" description="Helical" evidence="7">
    <location>
        <begin position="262"/>
        <end position="283"/>
    </location>
</feature>
<dbReference type="RefSeq" id="WP_078978297.1">
    <property type="nucleotide sequence ID" value="NZ_MWQN01000001.1"/>
</dbReference>
<comment type="subcellular location">
    <subcellularLocation>
        <location evidence="1">Cell membrane</location>
        <topology evidence="1">Multi-pass membrane protein</topology>
    </subcellularLocation>
</comment>
<feature type="transmembrane region" description="Helical" evidence="7">
    <location>
        <begin position="103"/>
        <end position="121"/>
    </location>
</feature>
<dbReference type="GO" id="GO:0022857">
    <property type="term" value="F:transmembrane transporter activity"/>
    <property type="evidence" value="ECO:0007669"/>
    <property type="project" value="InterPro"/>
</dbReference>
<dbReference type="EMBL" id="MWQN01000001">
    <property type="protein sequence ID" value="OPC83999.1"/>
    <property type="molecule type" value="Genomic_DNA"/>
</dbReference>
<organism evidence="8 9">
    <name type="scientific">Embleya scabrispora</name>
    <dbReference type="NCBI Taxonomy" id="159449"/>
    <lineage>
        <taxon>Bacteria</taxon>
        <taxon>Bacillati</taxon>
        <taxon>Actinomycetota</taxon>
        <taxon>Actinomycetes</taxon>
        <taxon>Kitasatosporales</taxon>
        <taxon>Streptomycetaceae</taxon>
        <taxon>Embleya</taxon>
    </lineage>
</organism>
<evidence type="ECO:0000256" key="5">
    <source>
        <dbReference type="ARBA" id="ARBA00023136"/>
    </source>
</evidence>
<dbReference type="GO" id="GO:0005886">
    <property type="term" value="C:plasma membrane"/>
    <property type="evidence" value="ECO:0007669"/>
    <property type="project" value="UniProtKB-SubCell"/>
</dbReference>
<evidence type="ECO:0000256" key="6">
    <source>
        <dbReference type="SAM" id="MobiDB-lite"/>
    </source>
</evidence>
<sequence length="399" mass="40110">MTAIKAGTAIEHAPGPARYAALRLRGAVLSPVTASIVAALLLGAIILAGTGADPLTAYRAVFTGAFGSEGIGDTLGESIPIVGLALALAIPLRAGLVNLGGDGQLVLGGLAAVSVGLYSPFPSAVTVVLALLAGMLAGGVWAALAAVLETRCGVPLLVSSLLLSYPAMSFVSYMVRFPLLQKGSGIPQTDRLPEGVKLPEFAAGSGAGTGVSVGIVLIGLAALIYFVVDHRTAAGYEVRMTGLGARFAGYAGVDRARLTLRLMFASGSLAGLVGAIAVLGFPYRLVDGSLTTPGYTWTGLLAALLAAASPLGTVAAGFFFSALTIGGFGMEQETAVPQQLTSVLQAVVIIFLAVRGGVFRKGGWLRRLGRGADPGPPATVSPPDPDPNVPAPARGDGGK</sequence>
<keyword evidence="4 7" id="KW-1133">Transmembrane helix</keyword>
<name>A0A1T3P4H2_9ACTN</name>
<evidence type="ECO:0000313" key="8">
    <source>
        <dbReference type="EMBL" id="OPC83999.1"/>
    </source>
</evidence>
<dbReference type="PANTHER" id="PTHR47089:SF1">
    <property type="entry name" value="GUANOSINE ABC TRANSPORTER PERMEASE PROTEIN NUPP"/>
    <property type="match status" value="1"/>
</dbReference>
<feature type="transmembrane region" description="Helical" evidence="7">
    <location>
        <begin position="340"/>
        <end position="358"/>
    </location>
</feature>
<keyword evidence="5 7" id="KW-0472">Membrane</keyword>
<evidence type="ECO:0000256" key="1">
    <source>
        <dbReference type="ARBA" id="ARBA00004651"/>
    </source>
</evidence>
<dbReference type="OrthoDB" id="9809785at2"/>
<evidence type="ECO:0000256" key="2">
    <source>
        <dbReference type="ARBA" id="ARBA00022475"/>
    </source>
</evidence>
<feature type="region of interest" description="Disordered" evidence="6">
    <location>
        <begin position="370"/>
        <end position="399"/>
    </location>
</feature>